<dbReference type="Proteomes" id="UP000324897">
    <property type="component" value="Chromosome 5"/>
</dbReference>
<dbReference type="InterPro" id="IPR002885">
    <property type="entry name" value="PPR_rpt"/>
</dbReference>
<evidence type="ECO:0000313" key="6">
    <source>
        <dbReference type="Proteomes" id="UP000324897"/>
    </source>
</evidence>
<dbReference type="Pfam" id="PF01535">
    <property type="entry name" value="PPR"/>
    <property type="match status" value="1"/>
</dbReference>
<gene>
    <name evidence="5" type="ORF">EJB05_07543</name>
</gene>
<feature type="repeat" description="PPR" evidence="4">
    <location>
        <begin position="146"/>
        <end position="180"/>
    </location>
</feature>
<comment type="caution">
    <text evidence="5">The sequence shown here is derived from an EMBL/GenBank/DDBJ whole genome shotgun (WGS) entry which is preliminary data.</text>
</comment>
<dbReference type="Pfam" id="PF12854">
    <property type="entry name" value="PPR_1"/>
    <property type="match status" value="2"/>
</dbReference>
<dbReference type="EMBL" id="RWGY01000004">
    <property type="protein sequence ID" value="TVU47926.1"/>
    <property type="molecule type" value="Genomic_DNA"/>
</dbReference>
<feature type="repeat" description="PPR" evidence="4">
    <location>
        <begin position="45"/>
        <end position="79"/>
    </location>
</feature>
<accession>A0A5J9WJ21</accession>
<evidence type="ECO:0008006" key="7">
    <source>
        <dbReference type="Google" id="ProtNLM"/>
    </source>
</evidence>
<dbReference type="Pfam" id="PF13041">
    <property type="entry name" value="PPR_2"/>
    <property type="match status" value="3"/>
</dbReference>
<dbReference type="InterPro" id="IPR011990">
    <property type="entry name" value="TPR-like_helical_dom_sf"/>
</dbReference>
<proteinExistence type="inferred from homology"/>
<feature type="repeat" description="PPR" evidence="4">
    <location>
        <begin position="388"/>
        <end position="422"/>
    </location>
</feature>
<feature type="repeat" description="PPR" evidence="4">
    <location>
        <begin position="216"/>
        <end position="250"/>
    </location>
</feature>
<dbReference type="NCBIfam" id="TIGR00756">
    <property type="entry name" value="PPR"/>
    <property type="match status" value="7"/>
</dbReference>
<dbReference type="PANTHER" id="PTHR47941">
    <property type="entry name" value="PENTATRICOPEPTIDE REPEAT-CONTAINING PROTEIN 3, MITOCHONDRIAL"/>
    <property type="match status" value="1"/>
</dbReference>
<name>A0A5J9WJ21_9POAL</name>
<dbReference type="OrthoDB" id="185373at2759"/>
<keyword evidence="6" id="KW-1185">Reference proteome</keyword>
<dbReference type="AlphaFoldDB" id="A0A5J9WJ21"/>
<evidence type="ECO:0000313" key="5">
    <source>
        <dbReference type="EMBL" id="TVU47926.1"/>
    </source>
</evidence>
<dbReference type="PROSITE" id="PS51375">
    <property type="entry name" value="PPR"/>
    <property type="match status" value="7"/>
</dbReference>
<evidence type="ECO:0000256" key="1">
    <source>
        <dbReference type="ARBA" id="ARBA00007626"/>
    </source>
</evidence>
<feature type="repeat" description="PPR" evidence="4">
    <location>
        <begin position="251"/>
        <end position="285"/>
    </location>
</feature>
<feature type="repeat" description="PPR" evidence="4">
    <location>
        <begin position="181"/>
        <end position="215"/>
    </location>
</feature>
<feature type="non-terminal residue" evidence="5">
    <location>
        <position position="1"/>
    </location>
</feature>
<evidence type="ECO:0000256" key="3">
    <source>
        <dbReference type="ARBA" id="ARBA00022946"/>
    </source>
</evidence>
<sequence length="502" mass="55254">MPFRPTLLRRCSHDPKLTSFLSAVSSLAASRSSSPPAGAVPPAPTPAAYNALMSAYSSAGSSDEVLRLFRSLPFPRTTPLYTTLISSLAASGCHLAARAAFACLLRSGLPLTPSPFTALIKSHGAASIDFGYKVLDAMLALGCSPDAAAYNCLISVLCDYQRVEEARGLLEAMPDHKIYPTVCSFTPILHGYCEQGKVLEAERLVDYMMEVGCLPDVVSYSVLIEGLCRVGEFGKVERILGESEAKGWTPNAITYNIYMSALCRMNFLDEAFSQVAIMLSRGLSLTLETVNILFDCLCRGSRFHEAECLLEYSEELGWDADVFCYNTLMSRLCEAGDFAKVLKLLVDLLKKGIGPDMFSFTIAIRSLCNAGKLRLAKCLMENEGIEYDAVTFNTLIHGFCMVGDLRGVLVTYADMIGRNVMQNFTRDMVDNLCKERKFALAIDFLIGSLRDDFNKQYYKDMSCRNAFPNEFTNAMGYCKEENFLIVSLILDSILGEEELSCG</sequence>
<dbReference type="Gramene" id="TVU47926">
    <property type="protein sequence ID" value="TVU47926"/>
    <property type="gene ID" value="EJB05_07543"/>
</dbReference>
<evidence type="ECO:0000256" key="2">
    <source>
        <dbReference type="ARBA" id="ARBA00022737"/>
    </source>
</evidence>
<protein>
    <recommendedName>
        <fullName evidence="7">Pentacotripeptide-repeat region of PRORP domain-containing protein</fullName>
    </recommendedName>
</protein>
<dbReference type="Gene3D" id="1.25.40.10">
    <property type="entry name" value="Tetratricopeptide repeat domain"/>
    <property type="match status" value="4"/>
</dbReference>
<evidence type="ECO:0000256" key="4">
    <source>
        <dbReference type="PROSITE-ProRule" id="PRU00708"/>
    </source>
</evidence>
<keyword evidence="2" id="KW-0677">Repeat</keyword>
<reference evidence="5 6" key="1">
    <citation type="journal article" date="2019" name="Sci. Rep.">
        <title>A high-quality genome of Eragrostis curvula grass provides insights into Poaceae evolution and supports new strategies to enhance forage quality.</title>
        <authorList>
            <person name="Carballo J."/>
            <person name="Santos B.A.C.M."/>
            <person name="Zappacosta D."/>
            <person name="Garbus I."/>
            <person name="Selva J.P."/>
            <person name="Gallo C.A."/>
            <person name="Diaz A."/>
            <person name="Albertini E."/>
            <person name="Caccamo M."/>
            <person name="Echenique V."/>
        </authorList>
    </citation>
    <scope>NUCLEOTIDE SEQUENCE [LARGE SCALE GENOMIC DNA]</scope>
    <source>
        <strain evidence="6">cv. Victoria</strain>
        <tissue evidence="5">Leaf</tissue>
    </source>
</reference>
<comment type="similarity">
    <text evidence="1">Belongs to the PPR family. P subfamily.</text>
</comment>
<feature type="repeat" description="PPR" evidence="4">
    <location>
        <begin position="321"/>
        <end position="355"/>
    </location>
</feature>
<keyword evidence="3" id="KW-0809">Transit peptide</keyword>
<organism evidence="5 6">
    <name type="scientific">Eragrostis curvula</name>
    <name type="common">weeping love grass</name>
    <dbReference type="NCBI Taxonomy" id="38414"/>
    <lineage>
        <taxon>Eukaryota</taxon>
        <taxon>Viridiplantae</taxon>
        <taxon>Streptophyta</taxon>
        <taxon>Embryophyta</taxon>
        <taxon>Tracheophyta</taxon>
        <taxon>Spermatophyta</taxon>
        <taxon>Magnoliopsida</taxon>
        <taxon>Liliopsida</taxon>
        <taxon>Poales</taxon>
        <taxon>Poaceae</taxon>
        <taxon>PACMAD clade</taxon>
        <taxon>Chloridoideae</taxon>
        <taxon>Eragrostideae</taxon>
        <taxon>Eragrostidinae</taxon>
        <taxon>Eragrostis</taxon>
    </lineage>
</organism>